<accession>A0A4Z0PEH5</accession>
<name>A0A4Z0PEH5_9BACT</name>
<gene>
    <name evidence="2" type="ORF">E5J99_20165</name>
</gene>
<evidence type="ECO:0000256" key="1">
    <source>
        <dbReference type="SAM" id="MobiDB-lite"/>
    </source>
</evidence>
<dbReference type="Proteomes" id="UP000297739">
    <property type="component" value="Unassembled WGS sequence"/>
</dbReference>
<reference evidence="2 3" key="1">
    <citation type="submission" date="2019-04" db="EMBL/GenBank/DDBJ databases">
        <authorList>
            <person name="Feng G."/>
            <person name="Zhang J."/>
            <person name="Zhu H."/>
        </authorList>
    </citation>
    <scope>NUCLEOTIDE SEQUENCE [LARGE SCALE GENOMIC DNA]</scope>
    <source>
        <strain evidence="2 3">JCM 17223</strain>
    </source>
</reference>
<proteinExistence type="predicted"/>
<evidence type="ECO:0000313" key="2">
    <source>
        <dbReference type="EMBL" id="TGE12584.1"/>
    </source>
</evidence>
<feature type="region of interest" description="Disordered" evidence="1">
    <location>
        <begin position="421"/>
        <end position="440"/>
    </location>
</feature>
<dbReference type="Gene3D" id="2.180.10.10">
    <property type="entry name" value="RHS repeat-associated core"/>
    <property type="match status" value="1"/>
</dbReference>
<evidence type="ECO:0000313" key="3">
    <source>
        <dbReference type="Proteomes" id="UP000297739"/>
    </source>
</evidence>
<dbReference type="EMBL" id="SRLD01000067">
    <property type="protein sequence ID" value="TGE12584.1"/>
    <property type="molecule type" value="Genomic_DNA"/>
</dbReference>
<keyword evidence="3" id="KW-1185">Reference proteome</keyword>
<dbReference type="AlphaFoldDB" id="A0A4Z0PEH5"/>
<evidence type="ECO:0008006" key="4">
    <source>
        <dbReference type="Google" id="ProtNLM"/>
    </source>
</evidence>
<protein>
    <recommendedName>
        <fullName evidence="4">RHS repeat protein</fullName>
    </recommendedName>
</protein>
<comment type="caution">
    <text evidence="2">The sequence shown here is derived from an EMBL/GenBank/DDBJ whole genome shotgun (WGS) entry which is preliminary data.</text>
</comment>
<sequence length="698" mass="77381">MFYDQYDNLIQKQSDNLLQTASGLNDITTLVYREQGFVPQVLSTLKTQSTGTSLVKVRNRFAYDHAGRLLSVWQQHERNGQIEPEVLVARHTYDAQSQLVRKQLHSRDQGQAFLQSVDFRYNLHGQLMSINKADLTTNPELDVFGLELVREQTQTGLNNTARFDGGISAVRWQAHNAARPSATDTPERERSYRFSFDGYGRLITAAYAAKNQTSGTWSLEVGAFNERVLRYDANGNIKQLLRYTKDTDAAPVQLIDNLTYAYEGNRQTAIDDASGSTRGFRDPNQNTANEYGYDGNGSITRDDNKGVTYTFNALNKVQRQTVGTSYLDYTYDASGSVLQKRQVANGVTVKTQHFIDGFVYETTPTTTGLLSVPTSEGRALVDPAAPARLTYEYHLRDHLGNLRVAFRAQSQTEELRLTMDDPVNEEGPYPKFQNASPSRTDAFSRSVEYAAAVTTYQPGPRNRIPVADGDQLRVEVYCMTPNGVQYNRSAPVAAGPTMPKLNPLWALQPTLTPAGPPTLDGGSRPARFVPGIQLSATGMLAALSQKSLTSPASLQPLVPRVLSASIGWTLYNDQDEVVSSGQQTVPVTEDYNWRLVTANLQVRLPTSSMGTGQSRTGYIIVQLLNDGNQPVYFDDLSIIHPKDAVLVSQENHYYPWVQPKLSLRRPGRVEGFNVLAYQLPSVTHRADAQGQDPLCAVG</sequence>
<feature type="non-terminal residue" evidence="2">
    <location>
        <position position="698"/>
    </location>
</feature>
<organism evidence="2 3">
    <name type="scientific">Hymenobacter elongatus</name>
    <dbReference type="NCBI Taxonomy" id="877208"/>
    <lineage>
        <taxon>Bacteria</taxon>
        <taxon>Pseudomonadati</taxon>
        <taxon>Bacteroidota</taxon>
        <taxon>Cytophagia</taxon>
        <taxon>Cytophagales</taxon>
        <taxon>Hymenobacteraceae</taxon>
        <taxon>Hymenobacter</taxon>
    </lineage>
</organism>
<feature type="region of interest" description="Disordered" evidence="1">
    <location>
        <begin position="271"/>
        <end position="296"/>
    </location>
</feature>